<keyword evidence="3" id="KW-1185">Reference proteome</keyword>
<name>A0A1X1TFP3_9MYCO</name>
<dbReference type="RefSeq" id="WP_085129602.1">
    <property type="nucleotide sequence ID" value="NZ_LQOT01000057.1"/>
</dbReference>
<comment type="caution">
    <text evidence="2">The sequence shown here is derived from an EMBL/GenBank/DDBJ whole genome shotgun (WGS) entry which is preliminary data.</text>
</comment>
<dbReference type="Pfam" id="PF03551">
    <property type="entry name" value="PadR"/>
    <property type="match status" value="1"/>
</dbReference>
<dbReference type="InterPro" id="IPR005149">
    <property type="entry name" value="Tscrpt_reg_PadR_N"/>
</dbReference>
<dbReference type="STRING" id="188915.AWC02_15300"/>
<dbReference type="EMBL" id="LQOT01000057">
    <property type="protein sequence ID" value="ORV43369.1"/>
    <property type="molecule type" value="Genomic_DNA"/>
</dbReference>
<evidence type="ECO:0000313" key="2">
    <source>
        <dbReference type="EMBL" id="ORV43369.1"/>
    </source>
</evidence>
<reference evidence="2 3" key="1">
    <citation type="submission" date="2016-01" db="EMBL/GenBank/DDBJ databases">
        <title>The new phylogeny of the genus Mycobacterium.</title>
        <authorList>
            <person name="Tarcisio F."/>
            <person name="Conor M."/>
            <person name="Antonella G."/>
            <person name="Elisabetta G."/>
            <person name="Giulia F.S."/>
            <person name="Sara T."/>
            <person name="Anna F."/>
            <person name="Clotilde B."/>
            <person name="Roberto B."/>
            <person name="Veronica D.S."/>
            <person name="Fabio R."/>
            <person name="Monica P."/>
            <person name="Olivier J."/>
            <person name="Enrico T."/>
            <person name="Nicola S."/>
        </authorList>
    </citation>
    <scope>NUCLEOTIDE SEQUENCE [LARGE SCALE GENOMIC DNA]</scope>
    <source>
        <strain evidence="2 3">ATCC 27353</strain>
    </source>
</reference>
<dbReference type="AlphaFoldDB" id="A0A1X1TFP3"/>
<evidence type="ECO:0000259" key="1">
    <source>
        <dbReference type="Pfam" id="PF03551"/>
    </source>
</evidence>
<dbReference type="SUPFAM" id="SSF46785">
    <property type="entry name" value="Winged helix' DNA-binding domain"/>
    <property type="match status" value="1"/>
</dbReference>
<feature type="domain" description="Transcription regulator PadR N-terminal" evidence="1">
    <location>
        <begin position="13"/>
        <end position="82"/>
    </location>
</feature>
<proteinExistence type="predicted"/>
<gene>
    <name evidence="2" type="ORF">AWC02_15300</name>
</gene>
<protein>
    <recommendedName>
        <fullName evidence="1">Transcription regulator PadR N-terminal domain-containing protein</fullName>
    </recommendedName>
</protein>
<dbReference type="InterPro" id="IPR036388">
    <property type="entry name" value="WH-like_DNA-bd_sf"/>
</dbReference>
<dbReference type="Gene3D" id="1.10.10.10">
    <property type="entry name" value="Winged helix-like DNA-binding domain superfamily/Winged helix DNA-binding domain"/>
    <property type="match status" value="1"/>
</dbReference>
<dbReference type="InterPro" id="IPR036390">
    <property type="entry name" value="WH_DNA-bd_sf"/>
</dbReference>
<dbReference type="Proteomes" id="UP000193465">
    <property type="component" value="Unassembled WGS sequence"/>
</dbReference>
<evidence type="ECO:0000313" key="3">
    <source>
        <dbReference type="Proteomes" id="UP000193465"/>
    </source>
</evidence>
<organism evidence="2 3">
    <name type="scientific">Mycolicibacter engbaekii</name>
    <dbReference type="NCBI Taxonomy" id="188915"/>
    <lineage>
        <taxon>Bacteria</taxon>
        <taxon>Bacillati</taxon>
        <taxon>Actinomycetota</taxon>
        <taxon>Actinomycetes</taxon>
        <taxon>Mycobacteriales</taxon>
        <taxon>Mycobacteriaceae</taxon>
        <taxon>Mycolicibacter</taxon>
    </lineage>
</organism>
<sequence length="102" mass="11433">MSEFVRAAMRLHILHHAETAPIQSAWMAAELARHGHKLGPDALPSMLYRMHADDLLTPELQMVDARARRVYALTRRGRAVLEQECAALAALAREVIGPEARR</sequence>
<accession>A0A1X1TFP3</accession>